<dbReference type="InterPro" id="IPR058982">
    <property type="entry name" value="Beta-barrel_AprE"/>
</dbReference>
<evidence type="ECO:0000256" key="7">
    <source>
        <dbReference type="ARBA" id="ARBA00022989"/>
    </source>
</evidence>
<dbReference type="InterPro" id="IPR058781">
    <property type="entry name" value="HH_AprE-like"/>
</dbReference>
<feature type="coiled-coil region" evidence="10">
    <location>
        <begin position="235"/>
        <end position="284"/>
    </location>
</feature>
<keyword evidence="7 9" id="KW-1133">Transmembrane helix</keyword>
<sequence length="439" mass="48049">MSDNKNLEGSDKAFSPRRYIALGYATIALTFGVFGTWAATAPLASGVVAHGMVVVSSNRKTIQHLEGGIISEIVIRDGDMVDRGDVLVRLDPTQAEGNYTVLIDRLALLRATEARLQAESVDADEVAFPKDAQAATAGEEPAYVALQRQQFRDRKATKDGQIGILEARVKQLEGEVSGLDAQEKSLTEQRDSLAEQTGRMEAGQKKGYVSANQLAELMRGGMEIEGNLGRLLADRAKANEAITETKLRILQLDQEFIERASTELRDIRDKISEVAERVKQAQDVLDRTVIRAPVHGMVQNVKIHTKSGVVRPAEPLMEIVPLDDELIINARVRPLDVDEVAVGGTAEVRFPAISGRKTPVIFGSVQVVSPDVIQPDNPQIEPYYNARIAVSEKEIPQEVRKRLQAGMPAEVIVAGGERTMVQYLVRPLTDAFSKGLLEN</sequence>
<keyword evidence="3 9" id="KW-0813">Transport</keyword>
<dbReference type="InterPro" id="IPR050739">
    <property type="entry name" value="MFP"/>
</dbReference>
<protein>
    <recommendedName>
        <fullName evidence="9">Membrane fusion protein (MFP) family protein</fullName>
    </recommendedName>
</protein>
<keyword evidence="5 9" id="KW-0997">Cell inner membrane</keyword>
<feature type="domain" description="AprE-like beta-barrel" evidence="12">
    <location>
        <begin position="326"/>
        <end position="414"/>
    </location>
</feature>
<organism evidence="13 14">
    <name type="scientific">Pseudaminobacter soli</name>
    <name type="common">ex Zhang et al. 2022</name>
    <dbReference type="NCBI Taxonomy" id="2831468"/>
    <lineage>
        <taxon>Bacteria</taxon>
        <taxon>Pseudomonadati</taxon>
        <taxon>Pseudomonadota</taxon>
        <taxon>Alphaproteobacteria</taxon>
        <taxon>Hyphomicrobiales</taxon>
        <taxon>Phyllobacteriaceae</taxon>
        <taxon>Pseudaminobacter</taxon>
    </lineage>
</organism>
<name>A0A942DUH0_9HYPH</name>
<feature type="coiled-coil region" evidence="10">
    <location>
        <begin position="162"/>
        <end position="189"/>
    </location>
</feature>
<evidence type="ECO:0000259" key="11">
    <source>
        <dbReference type="Pfam" id="PF25994"/>
    </source>
</evidence>
<keyword evidence="10" id="KW-0175">Coiled coil</keyword>
<comment type="caution">
    <text evidence="13">The sequence shown here is derived from an EMBL/GenBank/DDBJ whole genome shotgun (WGS) entry which is preliminary data.</text>
</comment>
<evidence type="ECO:0000256" key="3">
    <source>
        <dbReference type="ARBA" id="ARBA00022448"/>
    </source>
</evidence>
<reference evidence="13" key="1">
    <citation type="submission" date="2021-04" db="EMBL/GenBank/DDBJ databases">
        <title>Pseudaminobacter soli sp. nov., isolated from paddy soil contaminated by heavy metals.</title>
        <authorList>
            <person name="Zhang K."/>
        </authorList>
    </citation>
    <scope>NUCLEOTIDE SEQUENCE</scope>
    <source>
        <strain evidence="13">19-2017</strain>
    </source>
</reference>
<dbReference type="PANTHER" id="PTHR30386:SF17">
    <property type="entry name" value="ALKALINE PROTEASE SECRETION PROTEIN APRE"/>
    <property type="match status" value="1"/>
</dbReference>
<dbReference type="EMBL" id="JAGWCR010000001">
    <property type="protein sequence ID" value="MBS3647079.1"/>
    <property type="molecule type" value="Genomic_DNA"/>
</dbReference>
<accession>A0A942DUH0</accession>
<dbReference type="InterPro" id="IPR010129">
    <property type="entry name" value="T1SS_HlyD"/>
</dbReference>
<feature type="domain" description="AprE-like long alpha-helical hairpin" evidence="11">
    <location>
        <begin position="96"/>
        <end position="284"/>
    </location>
</feature>
<comment type="similarity">
    <text evidence="2 9">Belongs to the membrane fusion protein (MFP) (TC 8.A.1) family.</text>
</comment>
<evidence type="ECO:0000256" key="2">
    <source>
        <dbReference type="ARBA" id="ARBA00009477"/>
    </source>
</evidence>
<dbReference type="NCBIfam" id="TIGR01843">
    <property type="entry name" value="type_I_hlyD"/>
    <property type="match status" value="1"/>
</dbReference>
<dbReference type="GO" id="GO:0015031">
    <property type="term" value="P:protein transport"/>
    <property type="evidence" value="ECO:0007669"/>
    <property type="project" value="InterPro"/>
</dbReference>
<dbReference type="PANTHER" id="PTHR30386">
    <property type="entry name" value="MEMBRANE FUSION SUBUNIT OF EMRAB-TOLC MULTIDRUG EFFLUX PUMP"/>
    <property type="match status" value="1"/>
</dbReference>
<dbReference type="GO" id="GO:0005886">
    <property type="term" value="C:plasma membrane"/>
    <property type="evidence" value="ECO:0007669"/>
    <property type="project" value="UniProtKB-SubCell"/>
</dbReference>
<gene>
    <name evidence="13" type="ORF">KEU06_00370</name>
</gene>
<evidence type="ECO:0000256" key="6">
    <source>
        <dbReference type="ARBA" id="ARBA00022692"/>
    </source>
</evidence>
<evidence type="ECO:0000256" key="1">
    <source>
        <dbReference type="ARBA" id="ARBA00004377"/>
    </source>
</evidence>
<dbReference type="Proteomes" id="UP000680348">
    <property type="component" value="Unassembled WGS sequence"/>
</dbReference>
<dbReference type="AlphaFoldDB" id="A0A942DUH0"/>
<dbReference type="Pfam" id="PF25994">
    <property type="entry name" value="HH_AprE"/>
    <property type="match status" value="1"/>
</dbReference>
<evidence type="ECO:0000256" key="4">
    <source>
        <dbReference type="ARBA" id="ARBA00022475"/>
    </source>
</evidence>
<keyword evidence="14" id="KW-1185">Reference proteome</keyword>
<evidence type="ECO:0000256" key="5">
    <source>
        <dbReference type="ARBA" id="ARBA00022519"/>
    </source>
</evidence>
<dbReference type="Gene3D" id="2.40.30.170">
    <property type="match status" value="1"/>
</dbReference>
<evidence type="ECO:0000259" key="12">
    <source>
        <dbReference type="Pfam" id="PF26002"/>
    </source>
</evidence>
<evidence type="ECO:0000313" key="14">
    <source>
        <dbReference type="Proteomes" id="UP000680348"/>
    </source>
</evidence>
<evidence type="ECO:0000256" key="8">
    <source>
        <dbReference type="ARBA" id="ARBA00023136"/>
    </source>
</evidence>
<dbReference type="RefSeq" id="WP_188252651.1">
    <property type="nucleotide sequence ID" value="NZ_JABVCF010000001.1"/>
</dbReference>
<keyword evidence="6 9" id="KW-0812">Transmembrane</keyword>
<keyword evidence="4 9" id="KW-1003">Cell membrane</keyword>
<evidence type="ECO:0000256" key="10">
    <source>
        <dbReference type="SAM" id="Coils"/>
    </source>
</evidence>
<dbReference type="PRINTS" id="PR01490">
    <property type="entry name" value="RTXTOXIND"/>
</dbReference>
<feature type="transmembrane region" description="Helical" evidence="9">
    <location>
        <begin position="21"/>
        <end position="39"/>
    </location>
</feature>
<evidence type="ECO:0000256" key="9">
    <source>
        <dbReference type="RuleBase" id="RU365093"/>
    </source>
</evidence>
<proteinExistence type="inferred from homology"/>
<comment type="subcellular location">
    <subcellularLocation>
        <location evidence="1 9">Cell inner membrane</location>
        <topology evidence="1 9">Single-pass membrane protein</topology>
    </subcellularLocation>
</comment>
<keyword evidence="8 9" id="KW-0472">Membrane</keyword>
<evidence type="ECO:0000313" key="13">
    <source>
        <dbReference type="EMBL" id="MBS3647079.1"/>
    </source>
</evidence>
<dbReference type="Pfam" id="PF26002">
    <property type="entry name" value="Beta-barrel_AprE"/>
    <property type="match status" value="1"/>
</dbReference>
<dbReference type="Gene3D" id="2.40.50.100">
    <property type="match status" value="1"/>
</dbReference>